<reference evidence="2" key="1">
    <citation type="submission" date="2016-11" db="UniProtKB">
        <authorList>
            <consortium name="WormBaseParasite"/>
        </authorList>
    </citation>
    <scope>IDENTIFICATION</scope>
    <source>
        <strain evidence="2">KR3021</strain>
    </source>
</reference>
<protein>
    <submittedName>
        <fullName evidence="2">Col_cuticle_N domain-containing protein</fullName>
    </submittedName>
</protein>
<name>A0AC35TWP9_9BILA</name>
<proteinExistence type="predicted"/>
<dbReference type="WBParaSite" id="RSKR_0000482250.1">
    <property type="protein sequence ID" value="RSKR_0000482250.1"/>
    <property type="gene ID" value="RSKR_0000482250"/>
</dbReference>
<evidence type="ECO:0000313" key="1">
    <source>
        <dbReference type="Proteomes" id="UP000095286"/>
    </source>
</evidence>
<accession>A0AC35TWP9</accession>
<sequence length="92" mass="10408">MTYWTLLLMFIAKYVAEDCGDDMISTNNTTISNRMRQPIDSGRLKCGENNFISKHTGTILACASLCLLVITILPITVYVINRNRRHEEAEAL</sequence>
<dbReference type="Proteomes" id="UP000095286">
    <property type="component" value="Unplaced"/>
</dbReference>
<organism evidence="1 2">
    <name type="scientific">Rhabditophanes sp. KR3021</name>
    <dbReference type="NCBI Taxonomy" id="114890"/>
    <lineage>
        <taxon>Eukaryota</taxon>
        <taxon>Metazoa</taxon>
        <taxon>Ecdysozoa</taxon>
        <taxon>Nematoda</taxon>
        <taxon>Chromadorea</taxon>
        <taxon>Rhabditida</taxon>
        <taxon>Tylenchina</taxon>
        <taxon>Panagrolaimomorpha</taxon>
        <taxon>Strongyloidoidea</taxon>
        <taxon>Alloionematidae</taxon>
        <taxon>Rhabditophanes</taxon>
    </lineage>
</organism>
<evidence type="ECO:0000313" key="2">
    <source>
        <dbReference type="WBParaSite" id="RSKR_0000482250.1"/>
    </source>
</evidence>